<sequence length="514" mass="56148">MSELDGTRYAYGDLDRRGKFFGLHAPQFAIGWLVLFSLVPMLNAGSAGTVVWLVLLDIVLVYVAFGRVLDRGLWEWVPVLAGRVFQVMMGENVLRGGPRADRANETNPILNGVAGTLRWTRLEDGRGSAVGVVYNPKERSYAATLRVRAGSFSLLDSGTQQARVDGWGKLMAGLTTYNSRLIRMAVHERTIPDSGDAVQRHFDHTLEQGSGPAGPSLDKRRRQVIGAYQQLINEAAPTAQRHESFITLVMSAKRAAKDIKRSGGGEAGAMAVLFQELRAFETSVKRIGLVSEGWLNPRDLAAVVRTQYDPASVDTIDQRGRGELASLISGRQVEMAAGVDPSAAGPVAGRAANDHYQTDSAFARVFWCSGLPRIGMEAAFHSPMILETTYRRTMTMIVEPVPSRKAEAQLNRKQLRESGDQLIRDTFGKRTTMRDEQSETETERKLAELLAGHGYMRMVLLVAVSADDLEGLEEATGEIQTLANLSRLDLRTLYAQQSAAFAATCLPLGLGVAA</sequence>
<dbReference type="RefSeq" id="WP_269445047.1">
    <property type="nucleotide sequence ID" value="NZ_CP097463.1"/>
</dbReference>
<evidence type="ECO:0000313" key="3">
    <source>
        <dbReference type="Proteomes" id="UP001164693"/>
    </source>
</evidence>
<name>A0ABY7K0Y0_9ACTN</name>
<proteinExistence type="predicted"/>
<reference evidence="2" key="1">
    <citation type="submission" date="2022-05" db="EMBL/GenBank/DDBJ databases">
        <title>Jatrophihabitans sp. SB3-54 whole genome sequence.</title>
        <authorList>
            <person name="Suh M.K."/>
            <person name="Eom M.K."/>
            <person name="Kim J.S."/>
            <person name="Kim H.S."/>
            <person name="Do H.E."/>
            <person name="Shin Y.K."/>
            <person name="Lee J.-S."/>
        </authorList>
    </citation>
    <scope>NUCLEOTIDE SEQUENCE</scope>
    <source>
        <strain evidence="2">SB3-54</strain>
    </source>
</reference>
<feature type="transmembrane region" description="Helical" evidence="1">
    <location>
        <begin position="20"/>
        <end position="39"/>
    </location>
</feature>
<keyword evidence="1" id="KW-0472">Membrane</keyword>
<evidence type="ECO:0000256" key="1">
    <source>
        <dbReference type="SAM" id="Phobius"/>
    </source>
</evidence>
<organism evidence="2 3">
    <name type="scientific">Jatrophihabitans cynanchi</name>
    <dbReference type="NCBI Taxonomy" id="2944128"/>
    <lineage>
        <taxon>Bacteria</taxon>
        <taxon>Bacillati</taxon>
        <taxon>Actinomycetota</taxon>
        <taxon>Actinomycetes</taxon>
        <taxon>Jatrophihabitantales</taxon>
        <taxon>Jatrophihabitantaceae</taxon>
        <taxon>Jatrophihabitans</taxon>
    </lineage>
</organism>
<keyword evidence="3" id="KW-1185">Reference proteome</keyword>
<keyword evidence="1" id="KW-0812">Transmembrane</keyword>
<dbReference type="EMBL" id="CP097463">
    <property type="protein sequence ID" value="WAX58509.1"/>
    <property type="molecule type" value="Genomic_DNA"/>
</dbReference>
<dbReference type="NCBIfam" id="NF042935">
    <property type="entry name" value="SCO6880_fam"/>
    <property type="match status" value="1"/>
</dbReference>
<evidence type="ECO:0000313" key="2">
    <source>
        <dbReference type="EMBL" id="WAX58509.1"/>
    </source>
</evidence>
<protein>
    <recommendedName>
        <fullName evidence="4">PrgI family protein</fullName>
    </recommendedName>
</protein>
<keyword evidence="1" id="KW-1133">Transmembrane helix</keyword>
<accession>A0ABY7K0Y0</accession>
<evidence type="ECO:0008006" key="4">
    <source>
        <dbReference type="Google" id="ProtNLM"/>
    </source>
</evidence>
<dbReference type="InterPro" id="IPR049978">
    <property type="entry name" value="SCO6880-like"/>
</dbReference>
<dbReference type="Proteomes" id="UP001164693">
    <property type="component" value="Chromosome"/>
</dbReference>
<gene>
    <name evidence="2" type="ORF">M6B22_07025</name>
</gene>
<feature type="transmembrane region" description="Helical" evidence="1">
    <location>
        <begin position="45"/>
        <end position="65"/>
    </location>
</feature>